<dbReference type="Pfam" id="PF03773">
    <property type="entry name" value="ArsP_1"/>
    <property type="match status" value="1"/>
</dbReference>
<comment type="subcellular location">
    <subcellularLocation>
        <location evidence="1">Cell membrane</location>
        <topology evidence="1">Multi-pass membrane protein</topology>
    </subcellularLocation>
</comment>
<evidence type="ECO:0000313" key="8">
    <source>
        <dbReference type="EMBL" id="MDU0205946.1"/>
    </source>
</evidence>
<feature type="transmembrane region" description="Helical" evidence="7">
    <location>
        <begin position="65"/>
        <end position="88"/>
    </location>
</feature>
<evidence type="ECO:0000256" key="1">
    <source>
        <dbReference type="ARBA" id="ARBA00004651"/>
    </source>
</evidence>
<feature type="transmembrane region" description="Helical" evidence="7">
    <location>
        <begin position="94"/>
        <end position="114"/>
    </location>
</feature>
<dbReference type="PANTHER" id="PTHR34184:SF4">
    <property type="entry name" value="UPF0718 PROTEIN YCGR"/>
    <property type="match status" value="1"/>
</dbReference>
<dbReference type="EMBL" id="JAWCUD010000017">
    <property type="protein sequence ID" value="MDU0205946.1"/>
    <property type="molecule type" value="Genomic_DNA"/>
</dbReference>
<sequence length="407" mass="44918">MLLGVVISALLQTFISDQTLQRWIPKKTIPGILFGCLLGIVFPLCECGIIPVVHRLIRKGMPPYIGLVFMMAGPIINPVVFTSTFVAFRAHPEMALARMVLAFAAAAIIGLWAARGVSNSALRLPVSNTIEQVTPMKKSPKRPLPVQPPKAAAWTNKWHETLEHAAIEMFDVGKFLVLGATITALLQTVVSKKWLLTLSEGDFTPHLFMMGLSYILSICSTADAFVGATFIPGFSLGSVLAFLVFGAMLDIKSTMMLLKVFRIKNRRNGYAHFCCSRSARVRSTFAHRTIRAAVLLAFVIFIVQISRSDALIYYVAPTMNLWVKSLAVGMYVLAMYQLYLAVRVIRAKNPTAAAACSCLSLVARRYYHVWSSDHPSGPCLFFSQCGTRQSDGGQKRIKFHPFGYSSE</sequence>
<organism evidence="8 9">
    <name type="scientific">Paenibacillus violae</name>
    <dbReference type="NCBI Taxonomy" id="3077234"/>
    <lineage>
        <taxon>Bacteria</taxon>
        <taxon>Bacillati</taxon>
        <taxon>Bacillota</taxon>
        <taxon>Bacilli</taxon>
        <taxon>Bacillales</taxon>
        <taxon>Paenibacillaceae</taxon>
        <taxon>Paenibacillus</taxon>
    </lineage>
</organism>
<dbReference type="PANTHER" id="PTHR34184">
    <property type="entry name" value="UPF0718 PROTEIN YCGR"/>
    <property type="match status" value="1"/>
</dbReference>
<evidence type="ECO:0000256" key="5">
    <source>
        <dbReference type="ARBA" id="ARBA00022989"/>
    </source>
</evidence>
<gene>
    <name evidence="8" type="ORF">RQP52_33235</name>
</gene>
<feature type="transmembrane region" description="Helical" evidence="7">
    <location>
        <begin position="32"/>
        <end position="53"/>
    </location>
</feature>
<dbReference type="InterPro" id="IPR005524">
    <property type="entry name" value="DUF318"/>
</dbReference>
<comment type="similarity">
    <text evidence="2">Belongs to the UPF0718 family.</text>
</comment>
<dbReference type="InterPro" id="IPR052923">
    <property type="entry name" value="UPF0718"/>
</dbReference>
<feature type="transmembrane region" description="Helical" evidence="7">
    <location>
        <begin position="321"/>
        <end position="342"/>
    </location>
</feature>
<comment type="caution">
    <text evidence="8">The sequence shown here is derived from an EMBL/GenBank/DDBJ whole genome shotgun (WGS) entry which is preliminary data.</text>
</comment>
<keyword evidence="3" id="KW-1003">Cell membrane</keyword>
<protein>
    <submittedName>
        <fullName evidence="8">Permease</fullName>
    </submittedName>
</protein>
<proteinExistence type="inferred from homology"/>
<keyword evidence="5 7" id="KW-1133">Transmembrane helix</keyword>
<name>A0ABU3RNS7_9BACL</name>
<evidence type="ECO:0000313" key="9">
    <source>
        <dbReference type="Proteomes" id="UP001260980"/>
    </source>
</evidence>
<accession>A0ABU3RNS7</accession>
<evidence type="ECO:0000256" key="3">
    <source>
        <dbReference type="ARBA" id="ARBA00022475"/>
    </source>
</evidence>
<evidence type="ECO:0000256" key="6">
    <source>
        <dbReference type="ARBA" id="ARBA00023136"/>
    </source>
</evidence>
<evidence type="ECO:0000256" key="2">
    <source>
        <dbReference type="ARBA" id="ARBA00006386"/>
    </source>
</evidence>
<reference evidence="8 9" key="1">
    <citation type="submission" date="2023-10" db="EMBL/GenBank/DDBJ databases">
        <title>Paenibacillus strain PFR10 Genome sequencing and assembly.</title>
        <authorList>
            <person name="Kim I."/>
        </authorList>
    </citation>
    <scope>NUCLEOTIDE SEQUENCE [LARGE SCALE GENOMIC DNA]</scope>
    <source>
        <strain evidence="8 9">PFR10</strain>
    </source>
</reference>
<feature type="transmembrane region" description="Helical" evidence="7">
    <location>
        <begin position="207"/>
        <end position="231"/>
    </location>
</feature>
<keyword evidence="9" id="KW-1185">Reference proteome</keyword>
<keyword evidence="6 7" id="KW-0472">Membrane</keyword>
<evidence type="ECO:0000256" key="7">
    <source>
        <dbReference type="SAM" id="Phobius"/>
    </source>
</evidence>
<feature type="transmembrane region" description="Helical" evidence="7">
    <location>
        <begin position="292"/>
        <end position="315"/>
    </location>
</feature>
<dbReference type="RefSeq" id="WP_315955852.1">
    <property type="nucleotide sequence ID" value="NZ_JAWCUD010000017.1"/>
</dbReference>
<evidence type="ECO:0000256" key="4">
    <source>
        <dbReference type="ARBA" id="ARBA00022692"/>
    </source>
</evidence>
<dbReference type="Proteomes" id="UP001260980">
    <property type="component" value="Unassembled WGS sequence"/>
</dbReference>
<feature type="transmembrane region" description="Helical" evidence="7">
    <location>
        <begin position="237"/>
        <end position="258"/>
    </location>
</feature>
<keyword evidence="4 7" id="KW-0812">Transmembrane</keyword>